<evidence type="ECO:0000313" key="1">
    <source>
        <dbReference type="EMBL" id="TVT24236.1"/>
    </source>
</evidence>
<dbReference type="Gene3D" id="3.30.1050.10">
    <property type="entry name" value="SCP2 sterol-binding domain"/>
    <property type="match status" value="1"/>
</dbReference>
<dbReference type="Gene3D" id="3.10.129.10">
    <property type="entry name" value="Hotdog Thioesterase"/>
    <property type="match status" value="1"/>
</dbReference>
<dbReference type="RefSeq" id="WP_144635219.1">
    <property type="nucleotide sequence ID" value="NZ_BNAX01000016.1"/>
</dbReference>
<protein>
    <submittedName>
        <fullName evidence="1">Uncharacterized protein</fullName>
    </submittedName>
</protein>
<dbReference type="OrthoDB" id="9796589at2"/>
<dbReference type="EMBL" id="VJZA01000007">
    <property type="protein sequence ID" value="TVT24236.1"/>
    <property type="molecule type" value="Genomic_DNA"/>
</dbReference>
<dbReference type="AlphaFoldDB" id="A0A558AIZ0"/>
<dbReference type="PANTHER" id="PTHR43664">
    <property type="entry name" value="MONOAMINE OXIDASE-RELATED"/>
    <property type="match status" value="1"/>
</dbReference>
<evidence type="ECO:0000313" key="2">
    <source>
        <dbReference type="Proteomes" id="UP000318578"/>
    </source>
</evidence>
<keyword evidence="2" id="KW-1185">Reference proteome</keyword>
<organism evidence="1 2">
    <name type="scientific">Amycolatopsis acidiphila</name>
    <dbReference type="NCBI Taxonomy" id="715473"/>
    <lineage>
        <taxon>Bacteria</taxon>
        <taxon>Bacillati</taxon>
        <taxon>Actinomycetota</taxon>
        <taxon>Actinomycetes</taxon>
        <taxon>Pseudonocardiales</taxon>
        <taxon>Pseudonocardiaceae</taxon>
        <taxon>Amycolatopsis</taxon>
    </lineage>
</organism>
<comment type="caution">
    <text evidence="1">The sequence shown here is derived from an EMBL/GenBank/DDBJ whole genome shotgun (WGS) entry which is preliminary data.</text>
</comment>
<dbReference type="PANTHER" id="PTHR43664:SF1">
    <property type="entry name" value="BETA-METHYLMALYL-COA DEHYDRATASE"/>
    <property type="match status" value="1"/>
</dbReference>
<reference evidence="1 2" key="1">
    <citation type="submission" date="2019-07" db="EMBL/GenBank/DDBJ databases">
        <title>New species of Amycolatopsis and Streptomyces.</title>
        <authorList>
            <person name="Duangmal K."/>
            <person name="Teo W.F.A."/>
            <person name="Lipun K."/>
        </authorList>
    </citation>
    <scope>NUCLEOTIDE SEQUENCE [LARGE SCALE GENOMIC DNA]</scope>
    <source>
        <strain evidence="1 2">JCM 30562</strain>
    </source>
</reference>
<dbReference type="SUPFAM" id="SSF54637">
    <property type="entry name" value="Thioesterase/thiol ester dehydrase-isomerase"/>
    <property type="match status" value="1"/>
</dbReference>
<gene>
    <name evidence="1" type="ORF">FNH06_06610</name>
</gene>
<dbReference type="InterPro" id="IPR036527">
    <property type="entry name" value="SCP2_sterol-bd_dom_sf"/>
</dbReference>
<name>A0A558AIZ0_9PSEU</name>
<sequence length="298" mass="32554">MSSTAAEVPEALHGPGTRAPYFEDFEVGQRFTGPERVFSAAVVAAFAEVSGDEHPLHTEHGHSADGRPLVHGPLGLSGFFGWHHRLGLSTHVEAAFDTRWQYLAPLYVGDAVTYEMTVTRCRRTSALTNGVIGRHVVVRNQHGTVVQEGQTSALVTARAAVDDHESRLGRAFPTVAWGRRLAERLNEAPAFTEATGTWDGTIGLRFDLDQLLFRVYRGRVIDCGPRTPDGPAFTLGAPDVVWTELITGPANDFTQRAMKDQFTVHGNAYEYLRLTRAIISLVDEARVLAGSPAPRKGN</sequence>
<dbReference type="Proteomes" id="UP000318578">
    <property type="component" value="Unassembled WGS sequence"/>
</dbReference>
<dbReference type="InterPro" id="IPR029069">
    <property type="entry name" value="HotDog_dom_sf"/>
</dbReference>
<accession>A0A558AIZ0</accession>
<proteinExistence type="predicted"/>
<dbReference type="InterPro" id="IPR052342">
    <property type="entry name" value="MCH/BMMD"/>
</dbReference>
<dbReference type="SUPFAM" id="SSF55718">
    <property type="entry name" value="SCP-like"/>
    <property type="match status" value="1"/>
</dbReference>